<accession>A0A8T4GID8</accession>
<evidence type="ECO:0000313" key="4">
    <source>
        <dbReference type="Proteomes" id="UP000823588"/>
    </source>
</evidence>
<organism evidence="3 4">
    <name type="scientific">Halorubrum alkaliphilum</name>
    <dbReference type="NCBI Taxonomy" id="261290"/>
    <lineage>
        <taxon>Archaea</taxon>
        <taxon>Methanobacteriati</taxon>
        <taxon>Methanobacteriota</taxon>
        <taxon>Stenosarchaea group</taxon>
        <taxon>Halobacteria</taxon>
        <taxon>Halobacteriales</taxon>
        <taxon>Haloferacaceae</taxon>
        <taxon>Halorubrum</taxon>
    </lineage>
</organism>
<dbReference type="InterPro" id="IPR043855">
    <property type="entry name" value="DUF5817"/>
</dbReference>
<dbReference type="AlphaFoldDB" id="A0A8T4GID8"/>
<protein>
    <submittedName>
        <fullName evidence="3">DNA-binding transcriptional ArsR family regulator</fullName>
    </submittedName>
</protein>
<feature type="compositionally biased region" description="Basic and acidic residues" evidence="1">
    <location>
        <begin position="480"/>
        <end position="506"/>
    </location>
</feature>
<keyword evidence="4" id="KW-1185">Reference proteome</keyword>
<dbReference type="EMBL" id="JAGGKQ010000044">
    <property type="protein sequence ID" value="MBP1924066.1"/>
    <property type="molecule type" value="Genomic_DNA"/>
</dbReference>
<evidence type="ECO:0000313" key="3">
    <source>
        <dbReference type="EMBL" id="MBP1924066.1"/>
    </source>
</evidence>
<sequence length="1069" mass="118937">MSRFAVVGCAECAEHWVIEDVVGVRPADQHECPQCGTRHTDEKLRRRARAETWVDAVEKRSVLLANKRSAGDEFADVDHYSVLEGEWDRELVDDPLGVQVVTGEFSNDHHLDGDEMDEEAGDEPDYRSLGDLRHDEDSGLWLVQQYPAESSGTVRLDEDSRPGELWQRLVDALQEDIALAVREFVGGVGDGAGWQVLEAIIDDQLGMVDRGALEDAENLRGSIATSTLLSLCKDVGSEQHQQAVEFLSSLGDTDFGPLGIGFNGEIEDIRRIVKPLLSASVHTPTITVRIDESFREIDHADQRRRMVQLLSWLGHGVDVRVVFESPIWMRRFAWTYDPEIDIDELDGNVPDVTAFDVSQQCNTGQRASGAVDDHVAAALEALDTDGEVVATLERIGVEAGQTASYEALYRAAPYDEPDQSRNNVAYHLRQLREHELVTDRIGTSDGSKVAIRPARMRLLEEIGRSEMQQKPLQKFVSRAGKSDDNLESRPAHTREGATGWSRDRLPALHTIQPLPRSTYQAAVATTPENGIATVDAAITEWDDRAAPHRYMDWEENRLAVAAEVDNPMQWAVCTARSLGDAFVWDNLLTKERFDEHGDFRRLLQEAPDILQNSACLGWIADGDDIVDDVEEFGSRIQSVLEDICEMTRDMTHGEYREYDSRTAFRTQILTESLGVIGVMTRLLDFAGIDLLRIGRMPRFKSDFDEEKLSSIAKFVGINSAIGSTYGMASVFRQLFEDRDEVLRWSMDVDVDAAEPFGELIGSWCLFADYGGRQAVFAEKLRSNVSPKKMRDGAPEIGVRVSVQTSTSRAQYQDLLDSVLREKNLITTPEAVSVLHGLCRSPLAIANGVARALEPEDKTRHIRSVELRRIIAALSSEQILRDASSTPRKALVTLAECDELVNQSELAERAGLSARSLRDHLPDLINAGIVEKTDTGYRLQLSFEETNRDDRNLPERYRDIYPKWVSDPTVSNDVHAAAGALRTARTHHGPEGPVPPDGVGFAGDVLLELTEPWPLIEEILPALWAVTARDLYRQDAAVAGAALVEPEVEVMGKRPRQLSLQEATTRGTPT</sequence>
<feature type="region of interest" description="Disordered" evidence="1">
    <location>
        <begin position="469"/>
        <end position="506"/>
    </location>
</feature>
<dbReference type="Pfam" id="PF19134">
    <property type="entry name" value="DUF5817"/>
    <property type="match status" value="1"/>
</dbReference>
<reference evidence="3" key="1">
    <citation type="submission" date="2021-03" db="EMBL/GenBank/DDBJ databases">
        <title>Genomic Encyclopedia of Type Strains, Phase IV (KMG-IV): sequencing the most valuable type-strain genomes for metagenomic binning, comparative biology and taxonomic classification.</title>
        <authorList>
            <person name="Goeker M."/>
        </authorList>
    </citation>
    <scope>NUCLEOTIDE SEQUENCE</scope>
    <source>
        <strain evidence="3">DSM 23564</strain>
    </source>
</reference>
<evidence type="ECO:0000259" key="2">
    <source>
        <dbReference type="Pfam" id="PF19134"/>
    </source>
</evidence>
<dbReference type="SUPFAM" id="SSF46785">
    <property type="entry name" value="Winged helix' DNA-binding domain"/>
    <property type="match status" value="1"/>
</dbReference>
<feature type="domain" description="DUF5817" evidence="2">
    <location>
        <begin position="4"/>
        <end position="65"/>
    </location>
</feature>
<name>A0A8T4GID8_9EURY</name>
<dbReference type="GO" id="GO:0003677">
    <property type="term" value="F:DNA binding"/>
    <property type="evidence" value="ECO:0007669"/>
    <property type="project" value="UniProtKB-KW"/>
</dbReference>
<gene>
    <name evidence="3" type="ORF">J2751_003116</name>
</gene>
<comment type="caution">
    <text evidence="3">The sequence shown here is derived from an EMBL/GenBank/DDBJ whole genome shotgun (WGS) entry which is preliminary data.</text>
</comment>
<keyword evidence="3" id="KW-0238">DNA-binding</keyword>
<dbReference type="Proteomes" id="UP000823588">
    <property type="component" value="Unassembled WGS sequence"/>
</dbReference>
<dbReference type="InterPro" id="IPR036390">
    <property type="entry name" value="WH_DNA-bd_sf"/>
</dbReference>
<proteinExistence type="predicted"/>
<evidence type="ECO:0000256" key="1">
    <source>
        <dbReference type="SAM" id="MobiDB-lite"/>
    </source>
</evidence>
<dbReference type="RefSeq" id="WP_245202880.1">
    <property type="nucleotide sequence ID" value="NZ_JAGGKQ010000044.1"/>
</dbReference>